<dbReference type="RefSeq" id="WP_377171205.1">
    <property type="nucleotide sequence ID" value="NZ_JBHTJC010000002.1"/>
</dbReference>
<sequence length="46" mass="5094">MLQVAGRIRPARTRIFMNSLRAQRIAEGNEAAFDAFEAMLLESLGA</sequence>
<comment type="caution">
    <text evidence="1">The sequence shown here is derived from an EMBL/GenBank/DDBJ whole genome shotgun (WGS) entry which is preliminary data.</text>
</comment>
<evidence type="ECO:0000313" key="1">
    <source>
        <dbReference type="EMBL" id="MFH0253770.1"/>
    </source>
</evidence>
<protein>
    <submittedName>
        <fullName evidence="1">Uncharacterized protein</fullName>
    </submittedName>
</protein>
<reference evidence="1 2" key="1">
    <citation type="submission" date="2024-10" db="EMBL/GenBank/DDBJ databases">
        <authorList>
            <person name="Yang X.-N."/>
        </authorList>
    </citation>
    <scope>NUCLEOTIDE SEQUENCE [LARGE SCALE GENOMIC DNA]</scope>
    <source>
        <strain evidence="1 2">CAU 1059</strain>
    </source>
</reference>
<name>A0ABW7I717_9RHOB</name>
<dbReference type="EMBL" id="JBIHMM010000002">
    <property type="protein sequence ID" value="MFH0253770.1"/>
    <property type="molecule type" value="Genomic_DNA"/>
</dbReference>
<evidence type="ECO:0000313" key="2">
    <source>
        <dbReference type="Proteomes" id="UP001607157"/>
    </source>
</evidence>
<organism evidence="1 2">
    <name type="scientific">Roseovarius aquimarinus</name>
    <dbReference type="NCBI Taxonomy" id="1229156"/>
    <lineage>
        <taxon>Bacteria</taxon>
        <taxon>Pseudomonadati</taxon>
        <taxon>Pseudomonadota</taxon>
        <taxon>Alphaproteobacteria</taxon>
        <taxon>Rhodobacterales</taxon>
        <taxon>Roseobacteraceae</taxon>
        <taxon>Roseovarius</taxon>
    </lineage>
</organism>
<proteinExistence type="predicted"/>
<keyword evidence="2" id="KW-1185">Reference proteome</keyword>
<accession>A0ABW7I717</accession>
<gene>
    <name evidence="1" type="ORF">ACGRVM_07685</name>
</gene>
<dbReference type="Proteomes" id="UP001607157">
    <property type="component" value="Unassembled WGS sequence"/>
</dbReference>